<reference evidence="1 2" key="1">
    <citation type="submission" date="2018-03" db="EMBL/GenBank/DDBJ databases">
        <authorList>
            <person name="Keele B.F."/>
        </authorList>
    </citation>
    <scope>NUCLEOTIDE SEQUENCE [LARGE SCALE GENOMIC DNA]</scope>
    <source>
        <strain evidence="1 2">D20</strain>
    </source>
</reference>
<evidence type="ECO:0000313" key="2">
    <source>
        <dbReference type="Proteomes" id="UP000241193"/>
    </source>
</evidence>
<proteinExistence type="predicted"/>
<reference evidence="1 2" key="2">
    <citation type="submission" date="2018-04" db="EMBL/GenBank/DDBJ databases">
        <title>Thauera lacus sp. nov., isolated from an saline lake in Inner Mongolia, China.</title>
        <authorList>
            <person name="Liang Q.-Y."/>
        </authorList>
    </citation>
    <scope>NUCLEOTIDE SEQUENCE [LARGE SCALE GENOMIC DNA]</scope>
    <source>
        <strain evidence="1 2">D20</strain>
    </source>
</reference>
<dbReference type="RefSeq" id="WP_107493301.1">
    <property type="nucleotide sequence ID" value="NZ_PZKC01000006.1"/>
</dbReference>
<organism evidence="1 2">
    <name type="scientific">Pseudothauera lacus</name>
    <dbReference type="NCBI Taxonomy" id="2136175"/>
    <lineage>
        <taxon>Bacteria</taxon>
        <taxon>Pseudomonadati</taxon>
        <taxon>Pseudomonadota</taxon>
        <taxon>Betaproteobacteria</taxon>
        <taxon>Rhodocyclales</taxon>
        <taxon>Zoogloeaceae</taxon>
        <taxon>Pseudothauera</taxon>
    </lineage>
</organism>
<protein>
    <submittedName>
        <fullName evidence="1">Uncharacterized protein</fullName>
    </submittedName>
</protein>
<keyword evidence="2" id="KW-1185">Reference proteome</keyword>
<evidence type="ECO:0000313" key="1">
    <source>
        <dbReference type="EMBL" id="PTD96393.1"/>
    </source>
</evidence>
<dbReference type="OrthoDB" id="9806592at2"/>
<dbReference type="AlphaFoldDB" id="A0A2T4IF38"/>
<accession>A0A2T4IF38</accession>
<dbReference type="Pfam" id="PF25209">
    <property type="entry name" value="Phage_capsid_4"/>
    <property type="match status" value="1"/>
</dbReference>
<dbReference type="EMBL" id="PZKC01000006">
    <property type="protein sequence ID" value="PTD96393.1"/>
    <property type="molecule type" value="Genomic_DNA"/>
</dbReference>
<comment type="caution">
    <text evidence="1">The sequence shown here is derived from an EMBL/GenBank/DDBJ whole genome shotgun (WGS) entry which is preliminary data.</text>
</comment>
<sequence length="342" mass="37236">MLLDNFPPAEIIAAAPDALALALGEHVSAPHPLASALAERPLSGLAEACSRLAQRPGTPVRAQYYTTHHFDTAFAAGVQALVTRRFTAQAEHRRFCGELVLRDYKPADFPEFDMPDELSVTGELNEFGYQFVGEENSEKVIERLENVRLNTFGRLLYISRQMVKNDDIGLVANIIGGLGNAGARTEARLLYQGLNLNPVMLDGERVFVPGKNIIDGPLDETNLSAGMTMMRRFQTPVGNPADLSARHLVVAAELELPALKLTHQLGLNITVTATPLLPAQRWFLFSDPEQHAACVTLKLAGSTTAVMIERATSFKDDSHVLRARADLGARIMGRMGAVRGGE</sequence>
<name>A0A2T4IF38_9RHOO</name>
<dbReference type="Proteomes" id="UP000241193">
    <property type="component" value="Unassembled WGS sequence"/>
</dbReference>
<gene>
    <name evidence="1" type="ORF">C8261_08730</name>
</gene>